<name>A0A1M7K7W4_9GAMM</name>
<feature type="transmembrane region" description="Helical" evidence="1">
    <location>
        <begin position="344"/>
        <end position="368"/>
    </location>
</feature>
<feature type="transmembrane region" description="Helical" evidence="1">
    <location>
        <begin position="101"/>
        <end position="119"/>
    </location>
</feature>
<dbReference type="Proteomes" id="UP000184123">
    <property type="component" value="Unassembled WGS sequence"/>
</dbReference>
<dbReference type="EMBL" id="BJXU01000121">
    <property type="protein sequence ID" value="GEN24993.1"/>
    <property type="molecule type" value="Genomic_DNA"/>
</dbReference>
<keyword evidence="1" id="KW-0812">Transmembrane</keyword>
<dbReference type="EMBL" id="FRCA01000010">
    <property type="protein sequence ID" value="SHM60937.1"/>
    <property type="molecule type" value="Genomic_DNA"/>
</dbReference>
<accession>A0A1M7K7W4</accession>
<evidence type="ECO:0000256" key="1">
    <source>
        <dbReference type="SAM" id="Phobius"/>
    </source>
</evidence>
<organism evidence="3 4">
    <name type="scientific">Halomonas cupida</name>
    <dbReference type="NCBI Taxonomy" id="44933"/>
    <lineage>
        <taxon>Bacteria</taxon>
        <taxon>Pseudomonadati</taxon>
        <taxon>Pseudomonadota</taxon>
        <taxon>Gammaproteobacteria</taxon>
        <taxon>Oceanospirillales</taxon>
        <taxon>Halomonadaceae</taxon>
        <taxon>Halomonas</taxon>
    </lineage>
</organism>
<reference evidence="2 5" key="2">
    <citation type="submission" date="2019-07" db="EMBL/GenBank/DDBJ databases">
        <title>Whole genome shotgun sequence of Halomonas cupida NBRC 102219.</title>
        <authorList>
            <person name="Hosoyama A."/>
            <person name="Uohara A."/>
            <person name="Ohji S."/>
            <person name="Ichikawa N."/>
        </authorList>
    </citation>
    <scope>NUCLEOTIDE SEQUENCE [LARGE SCALE GENOMIC DNA]</scope>
    <source>
        <strain evidence="2 5">NBRC 102219</strain>
    </source>
</reference>
<feature type="transmembrane region" description="Helical" evidence="1">
    <location>
        <begin position="125"/>
        <end position="150"/>
    </location>
</feature>
<evidence type="ECO:0000313" key="3">
    <source>
        <dbReference type="EMBL" id="SHM60937.1"/>
    </source>
</evidence>
<sequence length="405" mass="44514">MNVSTPQSPRAGATFCVSARCREMTQQTTDESTTLCRLRTDKGVFFFYREQFERALPDPAPGNGEPLIIGAHRLADGSAWLHWFQRADGEIWAPQYRPLRGLLLTLALVFALTVAVFWIPGSATALILAKIVTGLGCVFVTCWTLAKLVVRLHPAGRRLRSELNTLQTSGLPTLSDTTPLPSAAALPLADGIHGDVGIVQGTASEVEITQWSTGSGRSQQVVRRYQLRCGSVQFTLTTPSSMLIQGGFVFRRRAPLFIGEKDPIALLTLISDGEVHGLLNLTDGLAYISYSGCSHSPQSRRVLLSILAFMGLFMTLCLLGITLHDWISRGIGPDYWDWLQLMEFGSFMGLVSLMLFGIGGLVLTFVGWRFPTRLLPNGSEVEKVVALAYQWRLHHGRSPVLIEIS</sequence>
<protein>
    <submittedName>
        <fullName evidence="3">Uncharacterized protein</fullName>
    </submittedName>
</protein>
<gene>
    <name evidence="2" type="ORF">HCU01_29420</name>
    <name evidence="3" type="ORF">SAMN05660971_03372</name>
</gene>
<reference evidence="3 4" key="1">
    <citation type="submission" date="2016-11" db="EMBL/GenBank/DDBJ databases">
        <authorList>
            <person name="Jaros S."/>
            <person name="Januszkiewicz K."/>
            <person name="Wedrychowicz H."/>
        </authorList>
    </citation>
    <scope>NUCLEOTIDE SEQUENCE [LARGE SCALE GENOMIC DNA]</scope>
    <source>
        <strain evidence="3 4">DSM 4740</strain>
    </source>
</reference>
<dbReference type="STRING" id="44933.SAMN05660971_03372"/>
<keyword evidence="5" id="KW-1185">Reference proteome</keyword>
<dbReference type="Proteomes" id="UP000321726">
    <property type="component" value="Unassembled WGS sequence"/>
</dbReference>
<dbReference type="AlphaFoldDB" id="A0A1M7K7W4"/>
<proteinExistence type="predicted"/>
<keyword evidence="1" id="KW-0472">Membrane</keyword>
<evidence type="ECO:0000313" key="5">
    <source>
        <dbReference type="Proteomes" id="UP000321726"/>
    </source>
</evidence>
<dbReference type="OrthoDB" id="7066218at2"/>
<dbReference type="RefSeq" id="WP_073436383.1">
    <property type="nucleotide sequence ID" value="NZ_BJXU01000121.1"/>
</dbReference>
<evidence type="ECO:0000313" key="4">
    <source>
        <dbReference type="Proteomes" id="UP000184123"/>
    </source>
</evidence>
<keyword evidence="1" id="KW-1133">Transmembrane helix</keyword>
<evidence type="ECO:0000313" key="2">
    <source>
        <dbReference type="EMBL" id="GEN24993.1"/>
    </source>
</evidence>
<feature type="transmembrane region" description="Helical" evidence="1">
    <location>
        <begin position="302"/>
        <end position="324"/>
    </location>
</feature>